<sequence>MRLFFVTLLLFVVDVFAARVIYATGYKWNRAMVPIISVGTVPDDQIEHIMTNMDRWSEHKYTVTHKTKCRGRVHIITIRGPRPAASRTAGNDIIKDMKQIMQQHVRGNDNNPPREPGSPEDPPCPRGPGEPGRPPTIPSI</sequence>
<dbReference type="Proteomes" id="UP000799439">
    <property type="component" value="Unassembled WGS sequence"/>
</dbReference>
<feature type="signal peptide" evidence="2">
    <location>
        <begin position="1"/>
        <end position="17"/>
    </location>
</feature>
<comment type="caution">
    <text evidence="3">The sequence shown here is derived from an EMBL/GenBank/DDBJ whole genome shotgun (WGS) entry which is preliminary data.</text>
</comment>
<feature type="region of interest" description="Disordered" evidence="1">
    <location>
        <begin position="81"/>
        <end position="140"/>
    </location>
</feature>
<evidence type="ECO:0000256" key="1">
    <source>
        <dbReference type="SAM" id="MobiDB-lite"/>
    </source>
</evidence>
<accession>A0A9P4MCG2</accession>
<organism evidence="3 4">
    <name type="scientific">Myriangium duriaei CBS 260.36</name>
    <dbReference type="NCBI Taxonomy" id="1168546"/>
    <lineage>
        <taxon>Eukaryota</taxon>
        <taxon>Fungi</taxon>
        <taxon>Dikarya</taxon>
        <taxon>Ascomycota</taxon>
        <taxon>Pezizomycotina</taxon>
        <taxon>Dothideomycetes</taxon>
        <taxon>Dothideomycetidae</taxon>
        <taxon>Myriangiales</taxon>
        <taxon>Myriangiaceae</taxon>
        <taxon>Myriangium</taxon>
    </lineage>
</organism>
<reference evidence="3" key="1">
    <citation type="journal article" date="2020" name="Stud. Mycol.">
        <title>101 Dothideomycetes genomes: a test case for predicting lifestyles and emergence of pathogens.</title>
        <authorList>
            <person name="Haridas S."/>
            <person name="Albert R."/>
            <person name="Binder M."/>
            <person name="Bloem J."/>
            <person name="Labutti K."/>
            <person name="Salamov A."/>
            <person name="Andreopoulos B."/>
            <person name="Baker S."/>
            <person name="Barry K."/>
            <person name="Bills G."/>
            <person name="Bluhm B."/>
            <person name="Cannon C."/>
            <person name="Castanera R."/>
            <person name="Culley D."/>
            <person name="Daum C."/>
            <person name="Ezra D."/>
            <person name="Gonzalez J."/>
            <person name="Henrissat B."/>
            <person name="Kuo A."/>
            <person name="Liang C."/>
            <person name="Lipzen A."/>
            <person name="Lutzoni F."/>
            <person name="Magnuson J."/>
            <person name="Mondo S."/>
            <person name="Nolan M."/>
            <person name="Ohm R."/>
            <person name="Pangilinan J."/>
            <person name="Park H.-J."/>
            <person name="Ramirez L."/>
            <person name="Alfaro M."/>
            <person name="Sun H."/>
            <person name="Tritt A."/>
            <person name="Yoshinaga Y."/>
            <person name="Zwiers L.-H."/>
            <person name="Turgeon B."/>
            <person name="Goodwin S."/>
            <person name="Spatafora J."/>
            <person name="Crous P."/>
            <person name="Grigoriev I."/>
        </authorList>
    </citation>
    <scope>NUCLEOTIDE SEQUENCE</scope>
    <source>
        <strain evidence="3">CBS 260.36</strain>
    </source>
</reference>
<gene>
    <name evidence="3" type="ORF">K461DRAFT_69504</name>
</gene>
<keyword evidence="2" id="KW-0732">Signal</keyword>
<dbReference type="AlphaFoldDB" id="A0A9P4MCG2"/>
<proteinExistence type="predicted"/>
<feature type="compositionally biased region" description="Pro residues" evidence="1">
    <location>
        <begin position="113"/>
        <end position="140"/>
    </location>
</feature>
<feature type="chain" id="PRO_5040289934" evidence="2">
    <location>
        <begin position="18"/>
        <end position="140"/>
    </location>
</feature>
<evidence type="ECO:0000313" key="4">
    <source>
        <dbReference type="Proteomes" id="UP000799439"/>
    </source>
</evidence>
<evidence type="ECO:0000256" key="2">
    <source>
        <dbReference type="SAM" id="SignalP"/>
    </source>
</evidence>
<keyword evidence="4" id="KW-1185">Reference proteome</keyword>
<evidence type="ECO:0000313" key="3">
    <source>
        <dbReference type="EMBL" id="KAF2148168.1"/>
    </source>
</evidence>
<dbReference type="EMBL" id="ML996094">
    <property type="protein sequence ID" value="KAF2148168.1"/>
    <property type="molecule type" value="Genomic_DNA"/>
</dbReference>
<protein>
    <submittedName>
        <fullName evidence="3">Uncharacterized protein</fullName>
    </submittedName>
</protein>
<name>A0A9P4MCG2_9PEZI</name>